<protein>
    <recommendedName>
        <fullName evidence="4">Phospholipase D</fullName>
    </recommendedName>
    <alternativeName>
        <fullName evidence="9">Choline phosphatase</fullName>
    </alternativeName>
</protein>
<dbReference type="Proteomes" id="UP000198339">
    <property type="component" value="Unassembled WGS sequence"/>
</dbReference>
<dbReference type="PANTHER" id="PTHR18896:SF76">
    <property type="entry name" value="PHOSPHOLIPASE"/>
    <property type="match status" value="1"/>
</dbReference>
<evidence type="ECO:0000313" key="12">
    <source>
        <dbReference type="Proteomes" id="UP000198339"/>
    </source>
</evidence>
<dbReference type="InterPro" id="IPR001736">
    <property type="entry name" value="PLipase_D/transphosphatidylase"/>
</dbReference>
<dbReference type="Pfam" id="PF13091">
    <property type="entry name" value="PLDc_2"/>
    <property type="match status" value="1"/>
</dbReference>
<evidence type="ECO:0000256" key="1">
    <source>
        <dbReference type="ARBA" id="ARBA00000798"/>
    </source>
</evidence>
<name>A0A239E3U9_9SPHN</name>
<keyword evidence="8" id="KW-0443">Lipid metabolism</keyword>
<dbReference type="SUPFAM" id="SSF56024">
    <property type="entry name" value="Phospholipase D/nuclease"/>
    <property type="match status" value="2"/>
</dbReference>
<evidence type="ECO:0000256" key="9">
    <source>
        <dbReference type="ARBA" id="ARBA00029594"/>
    </source>
</evidence>
<evidence type="ECO:0000259" key="10">
    <source>
        <dbReference type="PROSITE" id="PS50035"/>
    </source>
</evidence>
<evidence type="ECO:0000256" key="3">
    <source>
        <dbReference type="ARBA" id="ARBA00004613"/>
    </source>
</evidence>
<dbReference type="SMART" id="SM00155">
    <property type="entry name" value="PLDc"/>
    <property type="match status" value="2"/>
</dbReference>
<dbReference type="AlphaFoldDB" id="A0A239E3U9"/>
<dbReference type="GO" id="GO:0009395">
    <property type="term" value="P:phospholipid catabolic process"/>
    <property type="evidence" value="ECO:0007669"/>
    <property type="project" value="TreeGrafter"/>
</dbReference>
<dbReference type="Gene3D" id="3.30.870.10">
    <property type="entry name" value="Endonuclease Chain A"/>
    <property type="match status" value="2"/>
</dbReference>
<feature type="domain" description="PLD phosphodiesterase" evidence="10">
    <location>
        <begin position="344"/>
        <end position="371"/>
    </location>
</feature>
<evidence type="ECO:0000256" key="2">
    <source>
        <dbReference type="ARBA" id="ARBA00003145"/>
    </source>
</evidence>
<dbReference type="EMBL" id="FZPA01000001">
    <property type="protein sequence ID" value="SNS39420.1"/>
    <property type="molecule type" value="Genomic_DNA"/>
</dbReference>
<comment type="catalytic activity">
    <reaction evidence="1">
        <text>a 1,2-diacyl-sn-glycero-3-phosphocholine + H2O = a 1,2-diacyl-sn-glycero-3-phosphate + choline + H(+)</text>
        <dbReference type="Rhea" id="RHEA:14445"/>
        <dbReference type="ChEBI" id="CHEBI:15354"/>
        <dbReference type="ChEBI" id="CHEBI:15377"/>
        <dbReference type="ChEBI" id="CHEBI:15378"/>
        <dbReference type="ChEBI" id="CHEBI:57643"/>
        <dbReference type="ChEBI" id="CHEBI:58608"/>
        <dbReference type="EC" id="3.1.4.4"/>
    </reaction>
</comment>
<keyword evidence="5" id="KW-0964">Secreted</keyword>
<reference evidence="11 12" key="1">
    <citation type="submission" date="2017-06" db="EMBL/GenBank/DDBJ databases">
        <authorList>
            <person name="Kim H.J."/>
            <person name="Triplett B.A."/>
        </authorList>
    </citation>
    <scope>NUCLEOTIDE SEQUENCE [LARGE SCALE GENOMIC DNA]</scope>
    <source>
        <strain evidence="11 12">DS15</strain>
    </source>
</reference>
<dbReference type="InterPro" id="IPR025202">
    <property type="entry name" value="PLD-like_dom"/>
</dbReference>
<organism evidence="11 12">
    <name type="scientific">Sphingopyxis indica</name>
    <dbReference type="NCBI Taxonomy" id="436663"/>
    <lineage>
        <taxon>Bacteria</taxon>
        <taxon>Pseudomonadati</taxon>
        <taxon>Pseudomonadota</taxon>
        <taxon>Alphaproteobacteria</taxon>
        <taxon>Sphingomonadales</taxon>
        <taxon>Sphingomonadaceae</taxon>
        <taxon>Sphingopyxis</taxon>
    </lineage>
</organism>
<dbReference type="PANTHER" id="PTHR18896">
    <property type="entry name" value="PHOSPHOLIPASE D"/>
    <property type="match status" value="1"/>
</dbReference>
<keyword evidence="7" id="KW-0378">Hydrolase</keyword>
<accession>A0A239E3U9</accession>
<feature type="domain" description="PLD phosphodiesterase" evidence="10">
    <location>
        <begin position="134"/>
        <end position="157"/>
    </location>
</feature>
<dbReference type="CDD" id="cd09143">
    <property type="entry name" value="PLDc_vPLD1_2_like_bac_2"/>
    <property type="match status" value="1"/>
</dbReference>
<sequence>MSEAELSPIVEAGRNCWRIERASKARMIVDAADYYALLARLMAGAKERILLIGWDFDPRIALTPDADGGGEALGHYMLRLAKSRPDRDIDILRWNFGGLKQLAMPSIVALILRWKMTRSISFRLDSAHPAGCSHHQKVAVFDDHLAVCGGIDVGLRRWDTREHKDDDPCRVAPDGKRYMPWHDSTMILAGPVGEALAELGNERWQRATNKRLRDLSGTGENWPDELDPDFRDVDVAISRTRAEYDGYGEIREIEKLYLDLIAGAKRFIYFENQYFTCAKIAAAIGERLNEDDPPEFVLVMPRTADGWLEQMAMDAARVELVREIAKARHGDRLRVYVPLTAGGDPIYVHSKTAIVDDRLIRVGSANLNNRSMGLDSECDVTIDAALSANRGVEPTIRKLRESLIAEHLGVEPDAVARHFDRTGSLIDTIEALRGDGRSLELLDLIAPGPFDEFIAENELLDPTRPNAMFEGIAGRGLKKSWHRGKAWMTRHRPFRRRG</sequence>
<gene>
    <name evidence="11" type="ORF">SAMN06295955_101591</name>
</gene>
<evidence type="ECO:0000256" key="8">
    <source>
        <dbReference type="ARBA" id="ARBA00023098"/>
    </source>
</evidence>
<evidence type="ECO:0000256" key="6">
    <source>
        <dbReference type="ARBA" id="ARBA00022737"/>
    </source>
</evidence>
<dbReference type="OrthoDB" id="8828485at2"/>
<dbReference type="GO" id="GO:0005576">
    <property type="term" value="C:extracellular region"/>
    <property type="evidence" value="ECO:0007669"/>
    <property type="project" value="UniProtKB-SubCell"/>
</dbReference>
<keyword evidence="12" id="KW-1185">Reference proteome</keyword>
<evidence type="ECO:0000256" key="4">
    <source>
        <dbReference type="ARBA" id="ARBA00018392"/>
    </source>
</evidence>
<comment type="function">
    <text evidence="2">Could be a virulence factor.</text>
</comment>
<evidence type="ECO:0000256" key="7">
    <source>
        <dbReference type="ARBA" id="ARBA00022801"/>
    </source>
</evidence>
<dbReference type="PROSITE" id="PS50035">
    <property type="entry name" value="PLD"/>
    <property type="match status" value="2"/>
</dbReference>
<dbReference type="RefSeq" id="WP_089214450.1">
    <property type="nucleotide sequence ID" value="NZ_FZPA01000001.1"/>
</dbReference>
<evidence type="ECO:0000256" key="5">
    <source>
        <dbReference type="ARBA" id="ARBA00022525"/>
    </source>
</evidence>
<proteinExistence type="predicted"/>
<dbReference type="GO" id="GO:0004630">
    <property type="term" value="F:phospholipase D activity"/>
    <property type="evidence" value="ECO:0007669"/>
    <property type="project" value="UniProtKB-EC"/>
</dbReference>
<comment type="subcellular location">
    <subcellularLocation>
        <location evidence="3">Secreted</location>
    </subcellularLocation>
</comment>
<evidence type="ECO:0000313" key="11">
    <source>
        <dbReference type="EMBL" id="SNS39420.1"/>
    </source>
</evidence>
<dbReference type="CDD" id="cd09140">
    <property type="entry name" value="PLDc_vPLD1_2_like_bac_1"/>
    <property type="match status" value="1"/>
</dbReference>
<dbReference type="InterPro" id="IPR015679">
    <property type="entry name" value="PLipase_D_fam"/>
</dbReference>
<keyword evidence="6" id="KW-0677">Repeat</keyword>